<dbReference type="Gene3D" id="2.60.40.1730">
    <property type="entry name" value="tricorn interacting facor f3 domain"/>
    <property type="match status" value="1"/>
</dbReference>
<evidence type="ECO:0000256" key="6">
    <source>
        <dbReference type="ARBA" id="ARBA00022723"/>
    </source>
</evidence>
<feature type="binding site" evidence="13">
    <location>
        <position position="352"/>
    </location>
    <ligand>
        <name>Zn(2+)</name>
        <dbReference type="ChEBI" id="CHEBI:29105"/>
        <note>catalytic</note>
    </ligand>
</feature>
<keyword evidence="10" id="KW-0539">Nucleus</keyword>
<dbReference type="EC" id="3.3.2.10" evidence="14"/>
<dbReference type="Pfam" id="PF01433">
    <property type="entry name" value="Peptidase_M1"/>
    <property type="match status" value="1"/>
</dbReference>
<dbReference type="GO" id="GO:0005829">
    <property type="term" value="C:cytosol"/>
    <property type="evidence" value="ECO:0007669"/>
    <property type="project" value="TreeGrafter"/>
</dbReference>
<dbReference type="Pfam" id="PF09127">
    <property type="entry name" value="Leuk-A4-hydro_C"/>
    <property type="match status" value="1"/>
</dbReference>
<dbReference type="SMART" id="SM01263">
    <property type="entry name" value="Leuk-A4-hydro_C"/>
    <property type="match status" value="1"/>
</dbReference>
<dbReference type="InterPro" id="IPR049980">
    <property type="entry name" value="LTA4H_cat"/>
</dbReference>
<keyword evidence="8 13" id="KW-0862">Zinc</keyword>
<evidence type="ECO:0000256" key="3">
    <source>
        <dbReference type="ARBA" id="ARBA00010136"/>
    </source>
</evidence>
<dbReference type="InterPro" id="IPR034015">
    <property type="entry name" value="M1_LTA4H"/>
</dbReference>
<dbReference type="InterPro" id="IPR016024">
    <property type="entry name" value="ARM-type_fold"/>
</dbReference>
<dbReference type="FunFam" id="2.60.40.1730:FF:000004">
    <property type="entry name" value="Leukotriene A(4) hydrolase"/>
    <property type="match status" value="1"/>
</dbReference>
<dbReference type="FunFam" id="1.10.390.10:FF:000009">
    <property type="entry name" value="Leukotriene A(4) hydrolase"/>
    <property type="match status" value="1"/>
</dbReference>
<keyword evidence="5 14" id="KW-0645">Protease</keyword>
<gene>
    <name evidence="16" type="ORF">BN869_000009723_1</name>
</gene>
<dbReference type="FunFam" id="3.30.2010.30:FF:000001">
    <property type="entry name" value="Leukotriene A(4) hydrolase"/>
    <property type="match status" value="1"/>
</dbReference>
<dbReference type="CDD" id="cd09599">
    <property type="entry name" value="M1_LTA4H"/>
    <property type="match status" value="1"/>
</dbReference>
<dbReference type="SUPFAM" id="SSF63737">
    <property type="entry name" value="Leukotriene A4 hydrolase N-terminal domain"/>
    <property type="match status" value="1"/>
</dbReference>
<dbReference type="GO" id="GO:0004301">
    <property type="term" value="F:epoxide hydrolase activity"/>
    <property type="evidence" value="ECO:0007669"/>
    <property type="project" value="UniProtKB-EC"/>
</dbReference>
<protein>
    <recommendedName>
        <fullName evidence="14">Leukotriene A(4) hydrolase</fullName>
        <shortName evidence="14">LTA-4 hydrolase</shortName>
        <ecNumber evidence="14">3.3.2.10</ecNumber>
        <ecNumber evidence="14">3.4.11.-</ecNumber>
    </recommendedName>
</protein>
<evidence type="ECO:0000256" key="8">
    <source>
        <dbReference type="ARBA" id="ARBA00022833"/>
    </source>
</evidence>
<feature type="binding site" evidence="13">
    <location>
        <position position="329"/>
    </location>
    <ligand>
        <name>Zn(2+)</name>
        <dbReference type="ChEBI" id="CHEBI:29105"/>
        <note>catalytic</note>
    </ligand>
</feature>
<evidence type="ECO:0000256" key="5">
    <source>
        <dbReference type="ARBA" id="ARBA00022670"/>
    </source>
</evidence>
<dbReference type="InterPro" id="IPR014782">
    <property type="entry name" value="Peptidase_M1_dom"/>
</dbReference>
<organism evidence="16">
    <name type="scientific">Bionectria ochroleuca</name>
    <name type="common">Gliocladium roseum</name>
    <dbReference type="NCBI Taxonomy" id="29856"/>
    <lineage>
        <taxon>Eukaryota</taxon>
        <taxon>Fungi</taxon>
        <taxon>Dikarya</taxon>
        <taxon>Ascomycota</taxon>
        <taxon>Pezizomycotina</taxon>
        <taxon>Sordariomycetes</taxon>
        <taxon>Hypocreomycetidae</taxon>
        <taxon>Hypocreales</taxon>
        <taxon>Bionectriaceae</taxon>
        <taxon>Clonostachys</taxon>
    </lineage>
</organism>
<evidence type="ECO:0000256" key="4">
    <source>
        <dbReference type="ARBA" id="ARBA00022490"/>
    </source>
</evidence>
<dbReference type="GO" id="GO:0006508">
    <property type="term" value="P:proteolysis"/>
    <property type="evidence" value="ECO:0007669"/>
    <property type="project" value="UniProtKB-KW"/>
</dbReference>
<feature type="active site" description="Proton donor" evidence="11">
    <location>
        <position position="417"/>
    </location>
</feature>
<dbReference type="AlphaFoldDB" id="A0A0B7KFH8"/>
<dbReference type="InterPro" id="IPR038502">
    <property type="entry name" value="M1_LTA-4_hydro/amino_C_sf"/>
</dbReference>
<dbReference type="GO" id="GO:0004177">
    <property type="term" value="F:aminopeptidase activity"/>
    <property type="evidence" value="ECO:0007669"/>
    <property type="project" value="TreeGrafter"/>
</dbReference>
<dbReference type="EMBL" id="CDPU01000037">
    <property type="protein sequence ID" value="CEO53665.1"/>
    <property type="molecule type" value="Genomic_DNA"/>
</dbReference>
<dbReference type="Gene3D" id="1.10.390.10">
    <property type="entry name" value="Neutral Protease Domain 2"/>
    <property type="match status" value="1"/>
</dbReference>
<proteinExistence type="inferred from homology"/>
<dbReference type="InterPro" id="IPR045357">
    <property type="entry name" value="Aminopeptidase_N-like_N"/>
</dbReference>
<dbReference type="GO" id="GO:0008270">
    <property type="term" value="F:zinc ion binding"/>
    <property type="evidence" value="ECO:0007669"/>
    <property type="project" value="InterPro"/>
</dbReference>
<feature type="binding site" evidence="13">
    <location>
        <position position="333"/>
    </location>
    <ligand>
        <name>Zn(2+)</name>
        <dbReference type="ChEBI" id="CHEBI:29105"/>
        <note>catalytic</note>
    </ligand>
</feature>
<dbReference type="InterPro" id="IPR001930">
    <property type="entry name" value="Peptidase_M1"/>
</dbReference>
<keyword evidence="7 14" id="KW-0378">Hydrolase</keyword>
<evidence type="ECO:0000256" key="9">
    <source>
        <dbReference type="ARBA" id="ARBA00023049"/>
    </source>
</evidence>
<dbReference type="Pfam" id="PF17900">
    <property type="entry name" value="Peptidase_M1_N"/>
    <property type="match status" value="1"/>
</dbReference>
<feature type="binding site" evidence="12">
    <location>
        <begin position="300"/>
        <end position="305"/>
    </location>
    <ligand>
        <name>a peptide</name>
        <dbReference type="ChEBI" id="CHEBI:60466"/>
    </ligand>
</feature>
<dbReference type="SUPFAM" id="SSF55486">
    <property type="entry name" value="Metalloproteases ('zincins'), catalytic domain"/>
    <property type="match status" value="1"/>
</dbReference>
<evidence type="ECO:0000256" key="10">
    <source>
        <dbReference type="ARBA" id="ARBA00023242"/>
    </source>
</evidence>
<keyword evidence="9 14" id="KW-0482">Metalloprotease</keyword>
<evidence type="ECO:0000256" key="13">
    <source>
        <dbReference type="PIRSR" id="PIRSR612777-3"/>
    </source>
</evidence>
<reference evidence="16" key="1">
    <citation type="submission" date="2015-01" db="EMBL/GenBank/DDBJ databases">
        <authorList>
            <person name="Durling Mikael"/>
        </authorList>
    </citation>
    <scope>NUCLEOTIDE SEQUENCE</scope>
</reference>
<dbReference type="Gene3D" id="1.25.40.320">
    <property type="entry name" value="Peptidase M1, leukotriene A4 hydrolase/aminopeptidase C-terminal domain"/>
    <property type="match status" value="1"/>
</dbReference>
<evidence type="ECO:0000256" key="7">
    <source>
        <dbReference type="ARBA" id="ARBA00022801"/>
    </source>
</evidence>
<keyword evidence="4 14" id="KW-0963">Cytoplasm</keyword>
<dbReference type="NCBIfam" id="TIGR02411">
    <property type="entry name" value="leuko_A4_hydro"/>
    <property type="match status" value="1"/>
</dbReference>
<dbReference type="GO" id="GO:0005634">
    <property type="term" value="C:nucleus"/>
    <property type="evidence" value="ECO:0007669"/>
    <property type="project" value="UniProtKB-SubCell"/>
</dbReference>
<evidence type="ECO:0000259" key="15">
    <source>
        <dbReference type="SMART" id="SM01263"/>
    </source>
</evidence>
<feature type="active site" description="Proton acceptor" evidence="11">
    <location>
        <position position="330"/>
    </location>
</feature>
<feature type="binding site" evidence="12">
    <location>
        <begin position="596"/>
        <end position="598"/>
    </location>
    <ligand>
        <name>a peptide</name>
        <dbReference type="ChEBI" id="CHEBI:60466"/>
    </ligand>
</feature>
<evidence type="ECO:0000313" key="16">
    <source>
        <dbReference type="EMBL" id="CEO53665.1"/>
    </source>
</evidence>
<keyword evidence="6 13" id="KW-0479">Metal-binding</keyword>
<accession>A0A0B7KFH8</accession>
<dbReference type="PANTHER" id="PTHR45726">
    <property type="entry name" value="LEUKOTRIENE A-4 HYDROLASE"/>
    <property type="match status" value="1"/>
</dbReference>
<evidence type="ECO:0000256" key="12">
    <source>
        <dbReference type="PIRSR" id="PIRSR612777-2"/>
    </source>
</evidence>
<dbReference type="InterPro" id="IPR015211">
    <property type="entry name" value="Peptidase_M1_C"/>
</dbReference>
<dbReference type="MEROPS" id="M01.034"/>
<dbReference type="PRINTS" id="PR00756">
    <property type="entry name" value="ALADIPTASE"/>
</dbReference>
<dbReference type="FunFam" id="1.25.40.320:FF:000001">
    <property type="entry name" value="Leukotriene A(4) hydrolase"/>
    <property type="match status" value="1"/>
</dbReference>
<comment type="catalytic activity">
    <reaction evidence="14">
        <text>an epoxide + H2O = an ethanediol</text>
        <dbReference type="Rhea" id="RHEA:19037"/>
        <dbReference type="ChEBI" id="CHEBI:15377"/>
        <dbReference type="ChEBI" id="CHEBI:32955"/>
        <dbReference type="ChEBI" id="CHEBI:140594"/>
        <dbReference type="EC" id="3.3.2.10"/>
    </reaction>
</comment>
<dbReference type="Gene3D" id="3.30.2010.30">
    <property type="match status" value="1"/>
</dbReference>
<feature type="binding site" evidence="12">
    <location>
        <begin position="170"/>
        <end position="172"/>
    </location>
    <ligand>
        <name>a peptide</name>
        <dbReference type="ChEBI" id="CHEBI:60466"/>
    </ligand>
</feature>
<dbReference type="PANTHER" id="PTHR45726:SF3">
    <property type="entry name" value="LEUKOTRIENE A-4 HYDROLASE"/>
    <property type="match status" value="1"/>
</dbReference>
<evidence type="ECO:0000256" key="11">
    <source>
        <dbReference type="PIRSR" id="PIRSR612777-1"/>
    </source>
</evidence>
<feature type="domain" description="Peptidase M1 leukotriene A4 hydrolase/aminopeptidase C-terminal" evidence="15">
    <location>
        <begin position="500"/>
        <end position="638"/>
    </location>
</feature>
<evidence type="ECO:0000256" key="2">
    <source>
        <dbReference type="ARBA" id="ARBA00004496"/>
    </source>
</evidence>
<dbReference type="GO" id="GO:0008237">
    <property type="term" value="F:metallopeptidase activity"/>
    <property type="evidence" value="ECO:0007669"/>
    <property type="project" value="UniProtKB-KW"/>
</dbReference>
<comment type="similarity">
    <text evidence="3 14">Belongs to the peptidase M1 family.</text>
</comment>
<dbReference type="InterPro" id="IPR042097">
    <property type="entry name" value="Aminopeptidase_N-like_N_sf"/>
</dbReference>
<name>A0A0B7KFH8_BIOOC</name>
<sequence length="642" mass="72389">MSWLSSILKRAGLTKQHTTFTVSIKSCQRSFASSVTMAVRDPSTKSNYGEWRTKHTTANFTLDFDAKRLKGSVVLQLESQTDKESTEVVLDSRHVKVSSINVNSVESQWELKPHSEPLGAPLHISVPGGAPKGEIINLTIDLETTEKCTALQWLTPAQTSNKKHPYMFSQCQAINARSIFPCQDTPDVKSPFTFNLTSTLPVVASGVPVGDHEATPGVSKLYKFEQKVPIPSYLFAVASGDIVTAPIGPRSVVATGPNELEGCKWELERDMEKFMEVAEKLVFPYKWGAYNVLILPPSFPYGGMENPIYTFATPTIISGDRQNVDVIAHELSHSWSGNLVSNASWEHFWLNEGWTMYLERRIQAVIHGDAEFDFSAILGWKALEDAVKHFGEDHEYTKLIISHDNVDPEDVYSTIAYEKGFHLVYYLERVVGRPNFDKFIPHYFTKWSGKSLDSFEFRDTFMDFFNNLGDEGIKLKIKDIDWKGRLYTPGLPPKPTFDTSLANQCYELAAKWEDESFKPSAKDVESFTGNQKLVFLETIQQQKALSAERAKLLGDVYEFTTSQNVELKSAYYVIAMRGSDSSSYAGVAELLGQVGRMKFVRPLFRELNKVDRELALETFKKNQDFYHPICKGMVEKDLGLKA</sequence>
<dbReference type="InterPro" id="IPR012777">
    <property type="entry name" value="LTA4H"/>
</dbReference>
<dbReference type="SUPFAM" id="SSF48371">
    <property type="entry name" value="ARM repeat"/>
    <property type="match status" value="1"/>
</dbReference>
<dbReference type="InterPro" id="IPR027268">
    <property type="entry name" value="Peptidase_M4/M1_CTD_sf"/>
</dbReference>
<evidence type="ECO:0000256" key="1">
    <source>
        <dbReference type="ARBA" id="ARBA00004123"/>
    </source>
</evidence>
<comment type="subcellular location">
    <subcellularLocation>
        <location evidence="2 14">Cytoplasm</location>
    </subcellularLocation>
    <subcellularLocation>
        <location evidence="1">Nucleus</location>
    </subcellularLocation>
</comment>
<dbReference type="EC" id="3.4.11.-" evidence="14"/>
<evidence type="ECO:0000256" key="14">
    <source>
        <dbReference type="RuleBase" id="RU361141"/>
    </source>
</evidence>
<comment type="cofactor">
    <cofactor evidence="13 14">
        <name>Zn(2+)</name>
        <dbReference type="ChEBI" id="CHEBI:29105"/>
    </cofactor>
    <text evidence="13 14">Binds 1 zinc ion per subunit.</text>
</comment>